<dbReference type="AlphaFoldDB" id="A0A1X7J2S9"/>
<protein>
    <recommendedName>
        <fullName evidence="3">DUF559 domain-containing protein</fullName>
    </recommendedName>
</protein>
<dbReference type="STRING" id="1610489.SAMN06295981_1218"/>
<keyword evidence="2" id="KW-1185">Reference proteome</keyword>
<proteinExistence type="predicted"/>
<reference evidence="2" key="1">
    <citation type="submission" date="2017-04" db="EMBL/GenBank/DDBJ databases">
        <authorList>
            <person name="Varghese N."/>
            <person name="Submissions S."/>
        </authorList>
    </citation>
    <scope>NUCLEOTIDE SEQUENCE [LARGE SCALE GENOMIC DNA]</scope>
    <source>
        <strain evidence="2">VDS</strain>
    </source>
</reference>
<evidence type="ECO:0000313" key="2">
    <source>
        <dbReference type="Proteomes" id="UP000193309"/>
    </source>
</evidence>
<dbReference type="EMBL" id="FXAR01000003">
    <property type="protein sequence ID" value="SMG21980.1"/>
    <property type="molecule type" value="Genomic_DNA"/>
</dbReference>
<name>A0A1X7J2S9_9CORY</name>
<evidence type="ECO:0008006" key="3">
    <source>
        <dbReference type="Google" id="ProtNLM"/>
    </source>
</evidence>
<dbReference type="Proteomes" id="UP000193309">
    <property type="component" value="Unassembled WGS sequence"/>
</dbReference>
<accession>A0A1X7J2S9</accession>
<evidence type="ECO:0000313" key="1">
    <source>
        <dbReference type="EMBL" id="SMG21980.1"/>
    </source>
</evidence>
<gene>
    <name evidence="1" type="ORF">SAMN06295981_1218</name>
</gene>
<organism evidence="1 2">
    <name type="scientific">Corynebacterium pollutisoli</name>
    <dbReference type="NCBI Taxonomy" id="1610489"/>
    <lineage>
        <taxon>Bacteria</taxon>
        <taxon>Bacillati</taxon>
        <taxon>Actinomycetota</taxon>
        <taxon>Actinomycetes</taxon>
        <taxon>Mycobacteriales</taxon>
        <taxon>Corynebacteriaceae</taxon>
        <taxon>Corynebacterium</taxon>
    </lineage>
</organism>
<sequence length="326" mass="35849">MGPVQQTWKETHQLIELRKVPLTNTDVAAGVASGRLLRLTAEVAVPRAYFTGLPPWGKAEARAAAVGLTADKAVVCGMAAGRLWGLSLLGVEKTVDLLLPGRSRPPSKRLWISGSTYRSAALPEAQITTQGGIRVTTLLRTLTDICRYEDRDEAVVAVDSARRTWPTFTAEKFHERLEHMGSFPGIESFRETVAMSREMIGSPWETKARLLLLRCGDAAIVSVETQVKFHDPVTEKIYYVDILINGWLVLEIDGKSKYLGVYGDDPGTVIRDEREREKALQNLGSVVLRVGKKDVEEPAAGYCAMVQLVLRGLQNFPAPVSLPRVA</sequence>